<gene>
    <name evidence="6" type="ORF">QN277_028253</name>
</gene>
<keyword evidence="1" id="KW-0112">Calmodulin-binding</keyword>
<evidence type="ECO:0000313" key="6">
    <source>
        <dbReference type="EMBL" id="KAK4262728.1"/>
    </source>
</evidence>
<feature type="compositionally biased region" description="Low complexity" evidence="4">
    <location>
        <begin position="339"/>
        <end position="350"/>
    </location>
</feature>
<reference evidence="6" key="1">
    <citation type="submission" date="2023-10" db="EMBL/GenBank/DDBJ databases">
        <title>Chromosome-level genome of the transformable northern wattle, Acacia crassicarpa.</title>
        <authorList>
            <person name="Massaro I."/>
            <person name="Sinha N.R."/>
            <person name="Poethig S."/>
            <person name="Leichty A.R."/>
        </authorList>
    </citation>
    <scope>NUCLEOTIDE SEQUENCE</scope>
    <source>
        <strain evidence="6">Acra3RX</strain>
        <tissue evidence="6">Leaf</tissue>
    </source>
</reference>
<evidence type="ECO:0000313" key="7">
    <source>
        <dbReference type="Proteomes" id="UP001293593"/>
    </source>
</evidence>
<comment type="caution">
    <text evidence="6">The sequence shown here is derived from an EMBL/GenBank/DDBJ whole genome shotgun (WGS) entry which is preliminary data.</text>
</comment>
<feature type="compositionally biased region" description="Polar residues" evidence="4">
    <location>
        <begin position="352"/>
        <end position="365"/>
    </location>
</feature>
<dbReference type="Gene3D" id="1.20.5.190">
    <property type="match status" value="1"/>
</dbReference>
<comment type="subunit">
    <text evidence="3">Binds to multiple calmodulin (CaM) in the presence of Ca(2+) and CaM-like proteins.</text>
</comment>
<accession>A0AAE1J4E2</accession>
<dbReference type="Proteomes" id="UP001293593">
    <property type="component" value="Unassembled WGS sequence"/>
</dbReference>
<evidence type="ECO:0000256" key="4">
    <source>
        <dbReference type="SAM" id="MobiDB-lite"/>
    </source>
</evidence>
<protein>
    <recommendedName>
        <fullName evidence="5">DUF4005 domain-containing protein</fullName>
    </recommendedName>
</protein>
<dbReference type="SMART" id="SM00015">
    <property type="entry name" value="IQ"/>
    <property type="match status" value="2"/>
</dbReference>
<feature type="compositionally biased region" description="Polar residues" evidence="4">
    <location>
        <begin position="329"/>
        <end position="338"/>
    </location>
</feature>
<dbReference type="PANTHER" id="PTHR32295:SF11">
    <property type="entry name" value="PROTEIN IQ-DOMAIN 22"/>
    <property type="match status" value="1"/>
</dbReference>
<proteinExistence type="inferred from homology"/>
<dbReference type="Pfam" id="PF00612">
    <property type="entry name" value="IQ"/>
    <property type="match status" value="1"/>
</dbReference>
<name>A0AAE1J4E2_9FABA</name>
<dbReference type="GO" id="GO:0005516">
    <property type="term" value="F:calmodulin binding"/>
    <property type="evidence" value="ECO:0007669"/>
    <property type="project" value="UniProtKB-KW"/>
</dbReference>
<feature type="region of interest" description="Disordered" evidence="4">
    <location>
        <begin position="16"/>
        <end position="37"/>
    </location>
</feature>
<dbReference type="Pfam" id="PF13178">
    <property type="entry name" value="DUF4005"/>
    <property type="match status" value="1"/>
</dbReference>
<evidence type="ECO:0000256" key="1">
    <source>
        <dbReference type="ARBA" id="ARBA00022860"/>
    </source>
</evidence>
<dbReference type="AlphaFoldDB" id="A0AAE1J4E2"/>
<dbReference type="InterPro" id="IPR025064">
    <property type="entry name" value="DUF4005"/>
</dbReference>
<dbReference type="EMBL" id="JAWXYG010000009">
    <property type="protein sequence ID" value="KAK4262728.1"/>
    <property type="molecule type" value="Genomic_DNA"/>
</dbReference>
<evidence type="ECO:0000256" key="3">
    <source>
        <dbReference type="ARBA" id="ARBA00024378"/>
    </source>
</evidence>
<sequence length="449" mass="49845">MGKVSKWFRGLLSLKKADSSSPTPSTTSLPKPPKGKRRWSFVKSHSEIDNLPAITTATAKTGTHNNDSHTFAAVAAASSTLRLHSGGRGCVPATVETTANREEWAAIKIQAAFRGCLARRALRALKGLVKLQALVRGQVERRRTAEQLQKMQLLLRAQAHVRAGRLRSSLISKSSNVNLHGPATPDKVENPIRSKSMKYDHSSTLKRDNSKSYAQISGNKEKCWKTTDSWVDEKSWNRRRSLVGTCVDNDERNVRILEMNSEKGIFAPKRRARNLFHSANLALVSDHYSQTLMTPTKNSTIHHSGPIHREVRQSYSPPEGHEVEETPFCTANNSPQFFSGSSRDGSSKRSPFTPTRSDGSRNYASAYSERPSYMAYTESSKAKVRSLSAPKQRTRYERSGSSKSFSMNGFGGSKLTAQRTSALHASLTSKAYPDSGRLNKFGLPMRYRN</sequence>
<evidence type="ECO:0000256" key="2">
    <source>
        <dbReference type="ARBA" id="ARBA00024341"/>
    </source>
</evidence>
<dbReference type="PROSITE" id="PS50096">
    <property type="entry name" value="IQ"/>
    <property type="match status" value="2"/>
</dbReference>
<evidence type="ECO:0000259" key="5">
    <source>
        <dbReference type="Pfam" id="PF13178"/>
    </source>
</evidence>
<dbReference type="InterPro" id="IPR000048">
    <property type="entry name" value="IQ_motif_EF-hand-BS"/>
</dbReference>
<comment type="similarity">
    <text evidence="2">Belongs to the IQD family.</text>
</comment>
<keyword evidence="7" id="KW-1185">Reference proteome</keyword>
<feature type="domain" description="DUF4005" evidence="5">
    <location>
        <begin position="342"/>
        <end position="404"/>
    </location>
</feature>
<dbReference type="PANTHER" id="PTHR32295">
    <property type="entry name" value="IQ-DOMAIN 5-RELATED"/>
    <property type="match status" value="1"/>
</dbReference>
<feature type="region of interest" description="Disordered" evidence="4">
    <location>
        <begin position="311"/>
        <end position="366"/>
    </location>
</feature>
<feature type="compositionally biased region" description="Low complexity" evidence="4">
    <location>
        <begin position="19"/>
        <end position="29"/>
    </location>
</feature>
<feature type="region of interest" description="Disordered" evidence="4">
    <location>
        <begin position="384"/>
        <end position="407"/>
    </location>
</feature>
<organism evidence="6 7">
    <name type="scientific">Acacia crassicarpa</name>
    <name type="common">northern wattle</name>
    <dbReference type="NCBI Taxonomy" id="499986"/>
    <lineage>
        <taxon>Eukaryota</taxon>
        <taxon>Viridiplantae</taxon>
        <taxon>Streptophyta</taxon>
        <taxon>Embryophyta</taxon>
        <taxon>Tracheophyta</taxon>
        <taxon>Spermatophyta</taxon>
        <taxon>Magnoliopsida</taxon>
        <taxon>eudicotyledons</taxon>
        <taxon>Gunneridae</taxon>
        <taxon>Pentapetalae</taxon>
        <taxon>rosids</taxon>
        <taxon>fabids</taxon>
        <taxon>Fabales</taxon>
        <taxon>Fabaceae</taxon>
        <taxon>Caesalpinioideae</taxon>
        <taxon>mimosoid clade</taxon>
        <taxon>Acacieae</taxon>
        <taxon>Acacia</taxon>
    </lineage>
</organism>